<comment type="caution">
    <text evidence="2">The sequence shown here is derived from an EMBL/GenBank/DDBJ whole genome shotgun (WGS) entry which is preliminary data.</text>
</comment>
<evidence type="ECO:0000313" key="2">
    <source>
        <dbReference type="EMBL" id="GAA0171561.1"/>
    </source>
</evidence>
<dbReference type="EMBL" id="BAABME010007725">
    <property type="protein sequence ID" value="GAA0171561.1"/>
    <property type="molecule type" value="Genomic_DNA"/>
</dbReference>
<sequence length="103" mass="11682">MDVDNAFLHGDLPEKIYIRLPPGFNKGRPGLVCKLHKSLYRLKQAPSCWFSKLATIVKRFAQSRSGYCKTTQINNIGKKRIANKFKPVMKKLVADNQCSFIPG</sequence>
<dbReference type="InterPro" id="IPR013103">
    <property type="entry name" value="RVT_2"/>
</dbReference>
<evidence type="ECO:0000259" key="1">
    <source>
        <dbReference type="Pfam" id="PF07727"/>
    </source>
</evidence>
<dbReference type="AlphaFoldDB" id="A0AAV3R8L1"/>
<evidence type="ECO:0000313" key="3">
    <source>
        <dbReference type="Proteomes" id="UP001454036"/>
    </source>
</evidence>
<dbReference type="Proteomes" id="UP001454036">
    <property type="component" value="Unassembled WGS sequence"/>
</dbReference>
<reference evidence="2 3" key="1">
    <citation type="submission" date="2024-01" db="EMBL/GenBank/DDBJ databases">
        <title>The complete chloroplast genome sequence of Lithospermum erythrorhizon: insights into the phylogenetic relationship among Boraginaceae species and the maternal lineages of purple gromwells.</title>
        <authorList>
            <person name="Okada T."/>
            <person name="Watanabe K."/>
        </authorList>
    </citation>
    <scope>NUCLEOTIDE SEQUENCE [LARGE SCALE GENOMIC DNA]</scope>
</reference>
<dbReference type="Pfam" id="PF07727">
    <property type="entry name" value="RVT_2"/>
    <property type="match status" value="1"/>
</dbReference>
<accession>A0AAV3R8L1</accession>
<organism evidence="2 3">
    <name type="scientific">Lithospermum erythrorhizon</name>
    <name type="common">Purple gromwell</name>
    <name type="synonym">Lithospermum officinale var. erythrorhizon</name>
    <dbReference type="NCBI Taxonomy" id="34254"/>
    <lineage>
        <taxon>Eukaryota</taxon>
        <taxon>Viridiplantae</taxon>
        <taxon>Streptophyta</taxon>
        <taxon>Embryophyta</taxon>
        <taxon>Tracheophyta</taxon>
        <taxon>Spermatophyta</taxon>
        <taxon>Magnoliopsida</taxon>
        <taxon>eudicotyledons</taxon>
        <taxon>Gunneridae</taxon>
        <taxon>Pentapetalae</taxon>
        <taxon>asterids</taxon>
        <taxon>lamiids</taxon>
        <taxon>Boraginales</taxon>
        <taxon>Boraginaceae</taxon>
        <taxon>Boraginoideae</taxon>
        <taxon>Lithospermeae</taxon>
        <taxon>Lithospermum</taxon>
    </lineage>
</organism>
<proteinExistence type="predicted"/>
<protein>
    <recommendedName>
        <fullName evidence="1">Reverse transcriptase Ty1/copia-type domain-containing protein</fullName>
    </recommendedName>
</protein>
<gene>
    <name evidence="2" type="ORF">LIER_25561</name>
</gene>
<feature type="domain" description="Reverse transcriptase Ty1/copia-type" evidence="1">
    <location>
        <begin position="1"/>
        <end position="66"/>
    </location>
</feature>
<name>A0AAV3R8L1_LITER</name>
<keyword evidence="3" id="KW-1185">Reference proteome</keyword>